<dbReference type="AlphaFoldDB" id="A0A9P0BQN7"/>
<gene>
    <name evidence="5" type="ORF">CINC_LOCUS1592</name>
</gene>
<evidence type="ECO:0000259" key="3">
    <source>
        <dbReference type="Pfam" id="PF04685"/>
    </source>
</evidence>
<dbReference type="OrthoDB" id="730489at2759"/>
<dbReference type="InterPro" id="IPR052566">
    <property type="entry name" value="Non-lysos_glucosylceramidase"/>
</dbReference>
<feature type="region of interest" description="Disordered" evidence="2">
    <location>
        <begin position="611"/>
        <end position="646"/>
    </location>
</feature>
<feature type="region of interest" description="Disordered" evidence="2">
    <location>
        <begin position="942"/>
        <end position="962"/>
    </location>
</feature>
<proteinExistence type="inferred from homology"/>
<keyword evidence="6" id="KW-1185">Reference proteome</keyword>
<feature type="compositionally biased region" description="Acidic residues" evidence="2">
    <location>
        <begin position="622"/>
        <end position="633"/>
    </location>
</feature>
<evidence type="ECO:0000259" key="4">
    <source>
        <dbReference type="Pfam" id="PF12215"/>
    </source>
</evidence>
<dbReference type="Gene3D" id="1.50.10.10">
    <property type="match status" value="1"/>
</dbReference>
<dbReference type="InterPro" id="IPR014551">
    <property type="entry name" value="B_Glucosidase_GBA2-typ"/>
</dbReference>
<dbReference type="GO" id="GO:0016020">
    <property type="term" value="C:membrane"/>
    <property type="evidence" value="ECO:0007669"/>
    <property type="project" value="InterPro"/>
</dbReference>
<comment type="catalytic activity">
    <reaction evidence="1">
        <text>a beta-D-glucosyl-(1&lt;-&gt;1')-N-acylsphing-4-enine + H2O = an N-acylsphing-4-enine + D-glucose</text>
        <dbReference type="Rhea" id="RHEA:13269"/>
        <dbReference type="ChEBI" id="CHEBI:4167"/>
        <dbReference type="ChEBI" id="CHEBI:15377"/>
        <dbReference type="ChEBI" id="CHEBI:22801"/>
        <dbReference type="ChEBI" id="CHEBI:52639"/>
        <dbReference type="EC" id="3.2.1.45"/>
    </reaction>
</comment>
<feature type="domain" description="Glycosyl-hydrolase family 116 catalytic region" evidence="3">
    <location>
        <begin position="686"/>
        <end position="933"/>
    </location>
</feature>
<name>A0A9P0BQN7_CHRIL</name>
<feature type="compositionally biased region" description="Basic and acidic residues" evidence="2">
    <location>
        <begin position="319"/>
        <end position="338"/>
    </location>
</feature>
<keyword evidence="1" id="KW-0326">Glycosidase</keyword>
<feature type="domain" description="Glycosyl-hydrolase family 116 N-terminal" evidence="4">
    <location>
        <begin position="83"/>
        <end position="414"/>
    </location>
</feature>
<dbReference type="PIRSF" id="PIRSF028944">
    <property type="entry name" value="Beta_gluc_GBA2"/>
    <property type="match status" value="1"/>
</dbReference>
<feature type="domain" description="Glycosyl-hydrolase family 116 catalytic region" evidence="3">
    <location>
        <begin position="470"/>
        <end position="600"/>
    </location>
</feature>
<dbReference type="Pfam" id="PF12215">
    <property type="entry name" value="Glyco_hydr_116N"/>
    <property type="match status" value="1"/>
</dbReference>
<dbReference type="GO" id="GO:0005975">
    <property type="term" value="P:carbohydrate metabolic process"/>
    <property type="evidence" value="ECO:0007669"/>
    <property type="project" value="InterPro"/>
</dbReference>
<evidence type="ECO:0000313" key="6">
    <source>
        <dbReference type="Proteomes" id="UP001154114"/>
    </source>
</evidence>
<dbReference type="Proteomes" id="UP001154114">
    <property type="component" value="Chromosome 11"/>
</dbReference>
<accession>A0A9P0BQN7</accession>
<keyword evidence="1" id="KW-0472">Membrane</keyword>
<dbReference type="EC" id="3.2.1.45" evidence="1"/>
<dbReference type="GO" id="GO:0008422">
    <property type="term" value="F:beta-glucosidase activity"/>
    <property type="evidence" value="ECO:0007669"/>
    <property type="project" value="TreeGrafter"/>
</dbReference>
<evidence type="ECO:0000256" key="2">
    <source>
        <dbReference type="SAM" id="MobiDB-lite"/>
    </source>
</evidence>
<dbReference type="InterPro" id="IPR008928">
    <property type="entry name" value="6-hairpin_glycosidase_sf"/>
</dbReference>
<comment type="function">
    <text evidence="1">Non-lysosomal glucosylceramidase that catalyzes the hydrolysis of glucosylceramide (GlcCer) to free glucose and ceramide.</text>
</comment>
<dbReference type="InterPro" id="IPR012341">
    <property type="entry name" value="6hp_glycosidase-like_sf"/>
</dbReference>
<feature type="region of interest" description="Disordered" evidence="2">
    <location>
        <begin position="307"/>
        <end position="339"/>
    </location>
</feature>
<dbReference type="GO" id="GO:0006680">
    <property type="term" value="P:glucosylceramide catabolic process"/>
    <property type="evidence" value="ECO:0007669"/>
    <property type="project" value="InterPro"/>
</dbReference>
<dbReference type="EMBL" id="LR824014">
    <property type="protein sequence ID" value="CAH0581399.1"/>
    <property type="molecule type" value="Genomic_DNA"/>
</dbReference>
<dbReference type="PANTHER" id="PTHR12654:SF0">
    <property type="entry name" value="NON-LYSOSOMAL GLUCOSYLCERAMIDASE"/>
    <property type="match status" value="1"/>
</dbReference>
<comment type="similarity">
    <text evidence="1">Belongs to the non-lysosomal glucosylceramidase family.</text>
</comment>
<keyword evidence="1" id="KW-0443">Lipid metabolism</keyword>
<evidence type="ECO:0000256" key="1">
    <source>
        <dbReference type="PIRNR" id="PIRNR028944"/>
    </source>
</evidence>
<organism evidence="5 6">
    <name type="scientific">Chrysodeixis includens</name>
    <name type="common">Soybean looper</name>
    <name type="synonym">Pseudoplusia includens</name>
    <dbReference type="NCBI Taxonomy" id="689277"/>
    <lineage>
        <taxon>Eukaryota</taxon>
        <taxon>Metazoa</taxon>
        <taxon>Ecdysozoa</taxon>
        <taxon>Arthropoda</taxon>
        <taxon>Hexapoda</taxon>
        <taxon>Insecta</taxon>
        <taxon>Pterygota</taxon>
        <taxon>Neoptera</taxon>
        <taxon>Endopterygota</taxon>
        <taxon>Lepidoptera</taxon>
        <taxon>Glossata</taxon>
        <taxon>Ditrysia</taxon>
        <taxon>Noctuoidea</taxon>
        <taxon>Noctuidae</taxon>
        <taxon>Plusiinae</taxon>
        <taxon>Chrysodeixis</taxon>
    </lineage>
</organism>
<dbReference type="GO" id="GO:0004348">
    <property type="term" value="F:glucosylceramidase activity"/>
    <property type="evidence" value="ECO:0007669"/>
    <property type="project" value="UniProtKB-EC"/>
</dbReference>
<evidence type="ECO:0000313" key="5">
    <source>
        <dbReference type="EMBL" id="CAH0581399.1"/>
    </source>
</evidence>
<dbReference type="Pfam" id="PF04685">
    <property type="entry name" value="DUF608"/>
    <property type="match status" value="2"/>
</dbReference>
<protein>
    <recommendedName>
        <fullName evidence="1">Non-lysosomal glucosylceramidase</fullName>
        <shortName evidence="1">NLGase</shortName>
        <ecNumber evidence="1">3.2.1.45</ecNumber>
    </recommendedName>
</protein>
<dbReference type="PANTHER" id="PTHR12654">
    <property type="entry name" value="BILE ACID BETA-GLUCOSIDASE-RELATED"/>
    <property type="match status" value="1"/>
</dbReference>
<reference evidence="5" key="1">
    <citation type="submission" date="2021-12" db="EMBL/GenBank/DDBJ databases">
        <authorList>
            <person name="King R."/>
        </authorList>
    </citation>
    <scope>NUCLEOTIDE SEQUENCE</scope>
</reference>
<sequence>MEMETVGDVGLGLHEPPKYGLKFPLNHEFPLQSKQILVPRPSQVFDLMPLTARYMKYYIGKRLNKKRPIMDYIHVVTALRMYGCPIGGIGGGTIGRGFKGEFCRFQLYPGIYEYVTVPECQFIVNIRNANNETVFQSVLSTYNKPKKAPAAWEWNLDGADCEYTALYPRAWTTYDLSKYGVKLICRQISPVIPHNYKDSSLPCAVFVFTAINVSNEKRDVSISFTWTEVLAGDNKKKSLAKLDLERYSEESTCGVTLEQKVADTPCTFTIAKKKKENETIHEGYCLWNAAKTSTYVWECLKKHGQLAPDPSLTPPPPKLPDKKKNDKEKKKEEKEKREKQKKLYKCDSIALSSVISLDPGGTGSTEFCLAWDMPVIRYKKDTKVHKRYYTKYFGSDGIAGASIAAYALRNYENWEKQLAEWQDPILNNSNIPDWLKSALMNELYFVADGGTIWFDVHDEFPETDPRHDFGLFGYLEGHEYRMYNTYDVHFYASFALAQLWPNLQVVLQYMFRDTIELETEKCRQSLYDGKSVKFKIKNSIPHDLGDPDDVPFSHINAYNIHDVSDWKDLNMKFILQVIRDYRLLRGHTAPFGNERYRSMAFIDDVKEGTEDDLYSRSTGQADDTDGTTDESGETTEQSTPAVERGPYGVGDILELLYRSAEVEAGGGRGWGAGGAGGGAPAAAVWDARRYLADMLPVCAALLRRSRLWDTDHDGLIENGGFPDQTYDCWVMSGPSAYCGGMWVASLSAVVVMSRILGREEDEREFSKLLEQARHSFEEKLWNGSYYKFDTRPSNSKTVMADQLAGHWFLRSAGWTEQIFPDSHVRKALQTIYENNVQKFKGGKMGAVNGWLAGPRGHLDTTALQSEEVWVGVTYGLAATMIYEGMHEEAFVTAGGLYDTLTRSGLAFETPEALYENGNHRSVGYMRPLAVWSMYQAIIARPPPPTQPVANGQPHHTKEKTTL</sequence>
<dbReference type="InterPro" id="IPR024462">
    <property type="entry name" value="GH116_N"/>
</dbReference>
<dbReference type="SUPFAM" id="SSF48208">
    <property type="entry name" value="Six-hairpin glycosidases"/>
    <property type="match status" value="1"/>
</dbReference>
<dbReference type="InterPro" id="IPR006775">
    <property type="entry name" value="GH116_catalytic"/>
</dbReference>
<keyword evidence="1" id="KW-0378">Hydrolase</keyword>